<name>K0KEZ2_WICCF</name>
<dbReference type="GO" id="GO:0016836">
    <property type="term" value="F:hydro-lyase activity"/>
    <property type="evidence" value="ECO:0007669"/>
    <property type="project" value="UniProtKB-ARBA"/>
</dbReference>
<dbReference type="SUPFAM" id="SSF56317">
    <property type="entry name" value="Carbon-nitrogen hydrolase"/>
    <property type="match status" value="1"/>
</dbReference>
<dbReference type="InterPro" id="IPR036526">
    <property type="entry name" value="C-N_Hydrolase_sf"/>
</dbReference>
<dbReference type="Proteomes" id="UP000009328">
    <property type="component" value="Unassembled WGS sequence"/>
</dbReference>
<dbReference type="eggNOG" id="KOG0805">
    <property type="taxonomic scope" value="Eukaryota"/>
</dbReference>
<evidence type="ECO:0000259" key="6">
    <source>
        <dbReference type="PROSITE" id="PS50263"/>
    </source>
</evidence>
<evidence type="ECO:0000313" key="7">
    <source>
        <dbReference type="EMBL" id="CCH43705.1"/>
    </source>
</evidence>
<comment type="catalytic activity">
    <reaction evidence="3">
        <text>a nitrile + 2 H2O = a carboxylate + NH4(+)</text>
        <dbReference type="Rhea" id="RHEA:21724"/>
        <dbReference type="ChEBI" id="CHEBI:15377"/>
        <dbReference type="ChEBI" id="CHEBI:18379"/>
        <dbReference type="ChEBI" id="CHEBI:28938"/>
        <dbReference type="ChEBI" id="CHEBI:29067"/>
        <dbReference type="EC" id="3.5.5.1"/>
    </reaction>
</comment>
<dbReference type="Pfam" id="PF00795">
    <property type="entry name" value="CN_hydrolase"/>
    <property type="match status" value="1"/>
</dbReference>
<evidence type="ECO:0000256" key="4">
    <source>
        <dbReference type="ARBA" id="ARBA00039045"/>
    </source>
</evidence>
<dbReference type="CDD" id="cd07564">
    <property type="entry name" value="nitrilases_CHs"/>
    <property type="match status" value="1"/>
</dbReference>
<proteinExistence type="inferred from homology"/>
<sequence>MGPFVKVAVVQSEPVWWDLKGTVAKVNKLIKEAYESGAELIAFPEVFVPGYPVWIWSNPADYLKNANYIDNSLSYDSPEFQSIIDTIKSNPIHVVLGLSERDHSSIYISQCIIDNHGDVVLKRRKMKPTHAERVLYGDGRSSDLKSVVTLDFKEAGPVEVGCLSCWEHQQPLLRYNSATQHEKIHIGSWPTVNEKYCGENRWCFSKEGFYSLARSYCQQMQTFYLFSSQLTSEKLQESIPDIDMIDIHGTGSPASAVFHPDGYLASDTSFKEDGLIIHDLDMHKILIQKHFIDIVGHYSRPDMMSLAHNYANEDVKNYITGPTN</sequence>
<dbReference type="Gene3D" id="3.60.110.10">
    <property type="entry name" value="Carbon-nitrogen hydrolase"/>
    <property type="match status" value="1"/>
</dbReference>
<dbReference type="PROSITE" id="PS50263">
    <property type="entry name" value="CN_HYDROLASE"/>
    <property type="match status" value="1"/>
</dbReference>
<organism evidence="7 8">
    <name type="scientific">Wickerhamomyces ciferrii (strain ATCC 14091 / BCRC 22168 / CBS 111 / JCM 3599 / NBRC 0793 / NRRL Y-1031 F-60-10)</name>
    <name type="common">Yeast</name>
    <name type="synonym">Pichia ciferrii</name>
    <dbReference type="NCBI Taxonomy" id="1206466"/>
    <lineage>
        <taxon>Eukaryota</taxon>
        <taxon>Fungi</taxon>
        <taxon>Dikarya</taxon>
        <taxon>Ascomycota</taxon>
        <taxon>Saccharomycotina</taxon>
        <taxon>Saccharomycetes</taxon>
        <taxon>Phaffomycetales</taxon>
        <taxon>Wickerhamomycetaceae</taxon>
        <taxon>Wickerhamomyces</taxon>
    </lineage>
</organism>
<dbReference type="EMBL" id="CAIF01000088">
    <property type="protein sequence ID" value="CCH43705.1"/>
    <property type="molecule type" value="Genomic_DNA"/>
</dbReference>
<feature type="active site" description="Proton acceptor" evidence="5">
    <location>
        <position position="45"/>
    </location>
</feature>
<dbReference type="STRING" id="1206466.K0KEZ2"/>
<evidence type="ECO:0000256" key="5">
    <source>
        <dbReference type="PROSITE-ProRule" id="PRU10139"/>
    </source>
</evidence>
<dbReference type="PANTHER" id="PTHR46044">
    <property type="entry name" value="NITRILASE"/>
    <property type="match status" value="1"/>
</dbReference>
<comment type="similarity">
    <text evidence="1">Belongs to the carbon-nitrogen hydrolase superfamily. Nitrilase family.</text>
</comment>
<evidence type="ECO:0000256" key="2">
    <source>
        <dbReference type="ARBA" id="ARBA00022801"/>
    </source>
</evidence>
<dbReference type="InterPro" id="IPR044149">
    <property type="entry name" value="Nitrilases_CHs"/>
</dbReference>
<comment type="caution">
    <text evidence="7">The sequence shown here is derived from an EMBL/GenBank/DDBJ whole genome shotgun (WGS) entry which is preliminary data.</text>
</comment>
<dbReference type="PROSITE" id="PS00920">
    <property type="entry name" value="NITRIL_CHT_1"/>
    <property type="match status" value="1"/>
</dbReference>
<dbReference type="InterPro" id="IPR003010">
    <property type="entry name" value="C-N_Hydrolase"/>
</dbReference>
<reference evidence="7 8" key="1">
    <citation type="journal article" date="2012" name="Eukaryot. Cell">
        <title>Draft genome sequence of Wickerhamomyces ciferrii NRRL Y-1031 F-60-10.</title>
        <authorList>
            <person name="Schneider J."/>
            <person name="Andrea H."/>
            <person name="Blom J."/>
            <person name="Jaenicke S."/>
            <person name="Ruckert C."/>
            <person name="Schorsch C."/>
            <person name="Szczepanowski R."/>
            <person name="Farwick M."/>
            <person name="Goesmann A."/>
            <person name="Puhler A."/>
            <person name="Schaffer S."/>
            <person name="Tauch A."/>
            <person name="Kohler T."/>
            <person name="Brinkrolf K."/>
        </authorList>
    </citation>
    <scope>NUCLEOTIDE SEQUENCE [LARGE SCALE GENOMIC DNA]</scope>
    <source>
        <strain evidence="8">ATCC 14091 / BCRC 22168 / CBS 111 / JCM 3599 / NBRC 0793 / NRRL Y-1031 F-60-10</strain>
    </source>
</reference>
<gene>
    <name evidence="7" type="ORF">BN7_3259</name>
</gene>
<protein>
    <recommendedName>
        <fullName evidence="4">nitrilase</fullName>
        <ecNumber evidence="4">3.5.5.1</ecNumber>
    </recommendedName>
</protein>
<dbReference type="InParanoid" id="K0KEZ2"/>
<dbReference type="HOGENOM" id="CLU_030130_6_0_1"/>
<accession>K0KEZ2</accession>
<dbReference type="PANTHER" id="PTHR46044:SF14">
    <property type="entry name" value="ARYLACETONITRILASE"/>
    <property type="match status" value="1"/>
</dbReference>
<dbReference type="EC" id="3.5.5.1" evidence="4"/>
<dbReference type="GO" id="GO:0000257">
    <property type="term" value="F:nitrilase activity"/>
    <property type="evidence" value="ECO:0007669"/>
    <property type="project" value="UniProtKB-EC"/>
</dbReference>
<dbReference type="AlphaFoldDB" id="K0KEZ2"/>
<evidence type="ECO:0000256" key="1">
    <source>
        <dbReference type="ARBA" id="ARBA00008129"/>
    </source>
</evidence>
<evidence type="ECO:0000256" key="3">
    <source>
        <dbReference type="ARBA" id="ARBA00036406"/>
    </source>
</evidence>
<dbReference type="InterPro" id="IPR000132">
    <property type="entry name" value="Nitrilase/CN_hydratase_CS"/>
</dbReference>
<evidence type="ECO:0000313" key="8">
    <source>
        <dbReference type="Proteomes" id="UP000009328"/>
    </source>
</evidence>
<keyword evidence="8" id="KW-1185">Reference proteome</keyword>
<keyword evidence="2 7" id="KW-0378">Hydrolase</keyword>
<feature type="domain" description="CN hydrolase" evidence="6">
    <location>
        <begin position="5"/>
        <end position="282"/>
    </location>
</feature>